<gene>
    <name evidence="6" type="ORF">CRU91_08300</name>
</gene>
<comment type="caution">
    <text evidence="6">The sequence shown here is derived from an EMBL/GenBank/DDBJ whole genome shotgun (WGS) entry which is preliminary data.</text>
</comment>
<reference evidence="6 7" key="1">
    <citation type="submission" date="2017-10" db="EMBL/GenBank/DDBJ databases">
        <title>Genomics of the genus Arcobacter.</title>
        <authorList>
            <person name="Perez-Cataluna A."/>
            <person name="Figueras M.J."/>
        </authorList>
    </citation>
    <scope>NUCLEOTIDE SEQUENCE [LARGE SCALE GENOMIC DNA]</scope>
    <source>
        <strain evidence="6 7">CECT 9230</strain>
    </source>
</reference>
<evidence type="ECO:0000256" key="1">
    <source>
        <dbReference type="ARBA" id="ARBA00004308"/>
    </source>
</evidence>
<evidence type="ECO:0000256" key="2">
    <source>
        <dbReference type="ARBA" id="ARBA00022448"/>
    </source>
</evidence>
<organism evidence="6 7">
    <name type="scientific">Aliarcobacter vitoriensis</name>
    <dbReference type="NCBI Taxonomy" id="2011099"/>
    <lineage>
        <taxon>Bacteria</taxon>
        <taxon>Pseudomonadati</taxon>
        <taxon>Campylobacterota</taxon>
        <taxon>Epsilonproteobacteria</taxon>
        <taxon>Campylobacterales</taxon>
        <taxon>Arcobacteraceae</taxon>
        <taxon>Aliarcobacter</taxon>
    </lineage>
</organism>
<evidence type="ECO:0000313" key="7">
    <source>
        <dbReference type="Proteomes" id="UP000252669"/>
    </source>
</evidence>
<dbReference type="CDD" id="cd13553">
    <property type="entry name" value="PBP2_NrtA_CpmA_like"/>
    <property type="match status" value="1"/>
</dbReference>
<keyword evidence="4" id="KW-0997">Cell inner membrane</keyword>
<name>A0A366MR13_9BACT</name>
<keyword evidence="3" id="KW-1003">Cell membrane</keyword>
<keyword evidence="7" id="KW-1185">Reference proteome</keyword>
<evidence type="ECO:0000256" key="3">
    <source>
        <dbReference type="ARBA" id="ARBA00022475"/>
    </source>
</evidence>
<dbReference type="Gene3D" id="3.40.190.10">
    <property type="entry name" value="Periplasmic binding protein-like II"/>
    <property type="match status" value="2"/>
</dbReference>
<keyword evidence="5" id="KW-0472">Membrane</keyword>
<sequence>MDRRSFMKQASLFSLTAALHSGLNLRADTGKYFDETVKIGYLPITDANSLLIAHEIGLFKEEGLKSEKPTLLRGWSPLVESFTAKKFNVVHLLKPIPIWMRFANNIPVKIPAWAHTNGSAFVVGNHKNITSVKDLGGTNLAVPYWYSMHNIILQKLLKEHGLTPVIQNKDIPLKPNEVNLQILPPPEMPLALVAKKIDGYIVAEPFNAFGELKANATILRFTGDVWKNHPCCAVTMHEDILNEQQEWSQKVINAIVKAEIFISENRVETAKILSNDKSGLLPFEFKVIDRAMNFYDNPVYAQIGANRNKDIWNNHRIDFDPYPYPSATEYIINAMKDTLVEGNLKFLDNVDPKQAVNEIIDYRYVTNAINKFYKTPPPFSREEKLDF</sequence>
<evidence type="ECO:0000256" key="5">
    <source>
        <dbReference type="ARBA" id="ARBA00023136"/>
    </source>
</evidence>
<evidence type="ECO:0000313" key="6">
    <source>
        <dbReference type="EMBL" id="RBQ28685.1"/>
    </source>
</evidence>
<dbReference type="GO" id="GO:0012505">
    <property type="term" value="C:endomembrane system"/>
    <property type="evidence" value="ECO:0007669"/>
    <property type="project" value="UniProtKB-SubCell"/>
</dbReference>
<dbReference type="EMBL" id="PDKB01000013">
    <property type="protein sequence ID" value="RBQ28685.1"/>
    <property type="molecule type" value="Genomic_DNA"/>
</dbReference>
<dbReference type="PANTHER" id="PTHR30024">
    <property type="entry name" value="ALIPHATIC SULFONATES-BINDING PROTEIN-RELATED"/>
    <property type="match status" value="1"/>
</dbReference>
<dbReference type="RefSeq" id="WP_113894765.1">
    <property type="nucleotide sequence ID" value="NZ_JANJGA010000013.1"/>
</dbReference>
<keyword evidence="2" id="KW-0813">Transport</keyword>
<accession>A0A366MR13</accession>
<dbReference type="AlphaFoldDB" id="A0A366MR13"/>
<comment type="subcellular location">
    <subcellularLocation>
        <location evidence="1">Endomembrane system</location>
    </subcellularLocation>
</comment>
<dbReference type="OrthoDB" id="5516036at2"/>
<dbReference type="Pfam" id="PF13379">
    <property type="entry name" value="NMT1_2"/>
    <property type="match status" value="1"/>
</dbReference>
<dbReference type="Proteomes" id="UP000252669">
    <property type="component" value="Unassembled WGS sequence"/>
</dbReference>
<evidence type="ECO:0000256" key="4">
    <source>
        <dbReference type="ARBA" id="ARBA00022519"/>
    </source>
</evidence>
<dbReference type="InterPro" id="IPR044527">
    <property type="entry name" value="NrtA/CpmA_ABC-bd_dom"/>
</dbReference>
<dbReference type="SUPFAM" id="SSF53850">
    <property type="entry name" value="Periplasmic binding protein-like II"/>
    <property type="match status" value="1"/>
</dbReference>
<proteinExistence type="predicted"/>
<dbReference type="PANTHER" id="PTHR30024:SF43">
    <property type="entry name" value="BLL4572 PROTEIN"/>
    <property type="match status" value="1"/>
</dbReference>
<protein>
    <submittedName>
        <fullName evidence="6">ABC transporter substrate-binding protein</fullName>
    </submittedName>
</protein>